<dbReference type="EMBL" id="CP000698">
    <property type="protein sequence ID" value="ABQ24509.1"/>
    <property type="molecule type" value="Genomic_DNA"/>
</dbReference>
<sequence length="119" mass="13785">MEQFTGKQTKDLKVLISFVQIFCRSKHGKEVARTAVGLPGELRSRFMKDVCLCGECAALVDYALEKRRKCPLDPKPSCKHCQIHCYSKGYRGKIRQVMAFSGKRLILRGRLDLLWHYFF</sequence>
<accession>A5GD36</accession>
<dbReference type="OrthoDB" id="5344095at2"/>
<evidence type="ECO:0008006" key="3">
    <source>
        <dbReference type="Google" id="ProtNLM"/>
    </source>
</evidence>
<protein>
    <recommendedName>
        <fullName evidence="3">Nitrous oxide-stimulated promoter family protein</fullName>
    </recommendedName>
</protein>
<proteinExistence type="predicted"/>
<dbReference type="InterPro" id="IPR020483">
    <property type="entry name" value="Uncharacterised_YgbA"/>
</dbReference>
<dbReference type="STRING" id="351605.Gura_0293"/>
<name>A5GD36_GEOUR</name>
<dbReference type="Pfam" id="PF11756">
    <property type="entry name" value="YgbA_NO"/>
    <property type="match status" value="1"/>
</dbReference>
<dbReference type="NCBIfam" id="NF007714">
    <property type="entry name" value="PRK10410.1-2"/>
    <property type="match status" value="1"/>
</dbReference>
<dbReference type="KEGG" id="gur:Gura_0293"/>
<dbReference type="RefSeq" id="WP_011937236.1">
    <property type="nucleotide sequence ID" value="NC_009483.1"/>
</dbReference>
<dbReference type="AlphaFoldDB" id="A5GD36"/>
<keyword evidence="2" id="KW-1185">Reference proteome</keyword>
<evidence type="ECO:0000313" key="2">
    <source>
        <dbReference type="Proteomes" id="UP000006695"/>
    </source>
</evidence>
<dbReference type="Proteomes" id="UP000006695">
    <property type="component" value="Chromosome"/>
</dbReference>
<gene>
    <name evidence="1" type="ordered locus">Gura_0293</name>
</gene>
<organism evidence="1 2">
    <name type="scientific">Geotalea uraniireducens (strain Rf4)</name>
    <name type="common">Geobacter uraniireducens</name>
    <dbReference type="NCBI Taxonomy" id="351605"/>
    <lineage>
        <taxon>Bacteria</taxon>
        <taxon>Pseudomonadati</taxon>
        <taxon>Thermodesulfobacteriota</taxon>
        <taxon>Desulfuromonadia</taxon>
        <taxon>Geobacterales</taxon>
        <taxon>Geobacteraceae</taxon>
        <taxon>Geotalea</taxon>
    </lineage>
</organism>
<evidence type="ECO:0000313" key="1">
    <source>
        <dbReference type="EMBL" id="ABQ24509.1"/>
    </source>
</evidence>
<dbReference type="HOGENOM" id="CLU_138593_0_1_7"/>
<reference evidence="1 2" key="1">
    <citation type="submission" date="2007-05" db="EMBL/GenBank/DDBJ databases">
        <title>Complete sequence of Geobacter uraniireducens Rf4.</title>
        <authorList>
            <consortium name="US DOE Joint Genome Institute"/>
            <person name="Copeland A."/>
            <person name="Lucas S."/>
            <person name="Lapidus A."/>
            <person name="Barry K."/>
            <person name="Detter J.C."/>
            <person name="Glavina del Rio T."/>
            <person name="Hammon N."/>
            <person name="Israni S."/>
            <person name="Dalin E."/>
            <person name="Tice H."/>
            <person name="Pitluck S."/>
            <person name="Chertkov O."/>
            <person name="Brettin T."/>
            <person name="Bruce D."/>
            <person name="Han C."/>
            <person name="Schmutz J."/>
            <person name="Larimer F."/>
            <person name="Land M."/>
            <person name="Hauser L."/>
            <person name="Kyrpides N."/>
            <person name="Mikhailova N."/>
            <person name="Shelobolina E."/>
            <person name="Aklujkar M."/>
            <person name="Lovley D."/>
            <person name="Richardson P."/>
        </authorList>
    </citation>
    <scope>NUCLEOTIDE SEQUENCE [LARGE SCALE GENOMIC DNA]</scope>
    <source>
        <strain evidence="1 2">Rf4</strain>
    </source>
</reference>